<evidence type="ECO:0000256" key="2">
    <source>
        <dbReference type="ARBA" id="ARBA00022837"/>
    </source>
</evidence>
<keyword evidence="2" id="KW-0106">Calcium</keyword>
<name>A0ABQ9CSG2_9PASS</name>
<dbReference type="InterPro" id="IPR018247">
    <property type="entry name" value="EF_Hand_1_Ca_BS"/>
</dbReference>
<gene>
    <name evidence="5" type="ORF">WISP_142041</name>
</gene>
<organism evidence="5 6">
    <name type="scientific">Willisornis vidua</name>
    <name type="common">Xingu scale-backed antbird</name>
    <dbReference type="NCBI Taxonomy" id="1566151"/>
    <lineage>
        <taxon>Eukaryota</taxon>
        <taxon>Metazoa</taxon>
        <taxon>Chordata</taxon>
        <taxon>Craniata</taxon>
        <taxon>Vertebrata</taxon>
        <taxon>Euteleostomi</taxon>
        <taxon>Archelosauria</taxon>
        <taxon>Archosauria</taxon>
        <taxon>Dinosauria</taxon>
        <taxon>Saurischia</taxon>
        <taxon>Theropoda</taxon>
        <taxon>Coelurosauria</taxon>
        <taxon>Aves</taxon>
        <taxon>Neognathae</taxon>
        <taxon>Neoaves</taxon>
        <taxon>Telluraves</taxon>
        <taxon>Australaves</taxon>
        <taxon>Passeriformes</taxon>
        <taxon>Thamnophilidae</taxon>
        <taxon>Willisornis</taxon>
    </lineage>
</organism>
<feature type="region of interest" description="Disordered" evidence="3">
    <location>
        <begin position="121"/>
        <end position="167"/>
    </location>
</feature>
<dbReference type="SMART" id="SM00054">
    <property type="entry name" value="EFh"/>
    <property type="match status" value="2"/>
</dbReference>
<sequence length="167" mass="18594">MELVVDGSASSVVILLVHSLVAFLKGLSNTEETIEMAFKLFDMDDDGTITEHEFASIIQSALGVPDLDVSMLFKEIDADETGKVSYDEFKNFAFKHPEYATLFTTYLDLQRHHVDMSEEHDIESHKVKHGPVRSTAPVSEITPIARNKVCPEGNEEDSSSTSDKKDD</sequence>
<dbReference type="InterPro" id="IPR011992">
    <property type="entry name" value="EF-hand-dom_pair"/>
</dbReference>
<reference evidence="5" key="1">
    <citation type="submission" date="2019-10" db="EMBL/GenBank/DDBJ databases">
        <authorList>
            <person name="Soares A.E.R."/>
            <person name="Aleixo A."/>
            <person name="Schneider P."/>
            <person name="Miyaki C.Y."/>
            <person name="Schneider M.P."/>
            <person name="Mello C."/>
            <person name="Vasconcelos A.T.R."/>
        </authorList>
    </citation>
    <scope>NUCLEOTIDE SEQUENCE</scope>
    <source>
        <tissue evidence="5">Muscle</tissue>
    </source>
</reference>
<evidence type="ECO:0000313" key="6">
    <source>
        <dbReference type="Proteomes" id="UP001145742"/>
    </source>
</evidence>
<comment type="caution">
    <text evidence="5">The sequence shown here is derived from an EMBL/GenBank/DDBJ whole genome shotgun (WGS) entry which is preliminary data.</text>
</comment>
<feature type="domain" description="EF-hand" evidence="4">
    <location>
        <begin position="29"/>
        <end position="64"/>
    </location>
</feature>
<dbReference type="Proteomes" id="UP001145742">
    <property type="component" value="Unassembled WGS sequence"/>
</dbReference>
<evidence type="ECO:0000256" key="3">
    <source>
        <dbReference type="SAM" id="MobiDB-lite"/>
    </source>
</evidence>
<dbReference type="SUPFAM" id="SSF47473">
    <property type="entry name" value="EF-hand"/>
    <property type="match status" value="1"/>
</dbReference>
<dbReference type="EMBL" id="WHWB01034734">
    <property type="protein sequence ID" value="KAJ7405041.1"/>
    <property type="molecule type" value="Genomic_DNA"/>
</dbReference>
<evidence type="ECO:0000256" key="1">
    <source>
        <dbReference type="ARBA" id="ARBA00022723"/>
    </source>
</evidence>
<protein>
    <submittedName>
        <fullName evidence="5">Lysophosphatidylcholine acyltransferase 2-like protein</fullName>
    </submittedName>
</protein>
<keyword evidence="6" id="KW-1185">Reference proteome</keyword>
<accession>A0ABQ9CSG2</accession>
<dbReference type="Gene3D" id="1.10.238.10">
    <property type="entry name" value="EF-hand"/>
    <property type="match status" value="1"/>
</dbReference>
<dbReference type="InterPro" id="IPR002048">
    <property type="entry name" value="EF_hand_dom"/>
</dbReference>
<evidence type="ECO:0000259" key="4">
    <source>
        <dbReference type="PROSITE" id="PS50222"/>
    </source>
</evidence>
<keyword evidence="1" id="KW-0479">Metal-binding</keyword>
<dbReference type="PROSITE" id="PS00018">
    <property type="entry name" value="EF_HAND_1"/>
    <property type="match status" value="2"/>
</dbReference>
<proteinExistence type="predicted"/>
<dbReference type="PROSITE" id="PS50222">
    <property type="entry name" value="EF_HAND_2"/>
    <property type="match status" value="2"/>
</dbReference>
<dbReference type="Pfam" id="PF13499">
    <property type="entry name" value="EF-hand_7"/>
    <property type="match status" value="1"/>
</dbReference>
<feature type="domain" description="EF-hand" evidence="4">
    <location>
        <begin position="72"/>
        <end position="99"/>
    </location>
</feature>
<dbReference type="CDD" id="cd00051">
    <property type="entry name" value="EFh"/>
    <property type="match status" value="1"/>
</dbReference>
<evidence type="ECO:0000313" key="5">
    <source>
        <dbReference type="EMBL" id="KAJ7405041.1"/>
    </source>
</evidence>